<keyword evidence="7" id="KW-1185">Reference proteome</keyword>
<dbReference type="InterPro" id="IPR036390">
    <property type="entry name" value="WH_DNA-bd_sf"/>
</dbReference>
<dbReference type="InterPro" id="IPR036388">
    <property type="entry name" value="WH-like_DNA-bd_sf"/>
</dbReference>
<gene>
    <name evidence="6" type="ORF">ATW55_12840</name>
</gene>
<dbReference type="InterPro" id="IPR037171">
    <property type="entry name" value="NagB/RpiA_transferase-like"/>
</dbReference>
<dbReference type="GO" id="GO:0003677">
    <property type="term" value="F:DNA binding"/>
    <property type="evidence" value="ECO:0007669"/>
    <property type="project" value="UniProtKB-KW"/>
</dbReference>
<proteinExistence type="predicted"/>
<dbReference type="Proteomes" id="UP000053557">
    <property type="component" value="Unassembled WGS sequence"/>
</dbReference>
<keyword evidence="1" id="KW-0805">Transcription regulation</keyword>
<accession>A0A124IWE9</accession>
<evidence type="ECO:0000256" key="4">
    <source>
        <dbReference type="SAM" id="MobiDB-lite"/>
    </source>
</evidence>
<dbReference type="PROSITE" id="PS00894">
    <property type="entry name" value="HTH_DEOR_1"/>
    <property type="match status" value="1"/>
</dbReference>
<sequence length="293" mass="32164">MYPSERRDALLRVLSQKGFVSIQDLAAQLNVSEITIRRDLTMLQRQGMVEKVAGGGRAAKSTSELAFMNKRVLQQAEKSAIAKRALSLIEPGMTIGMSAGTTTWTLAKWIKPESFATGSGTPTAQREVKERRSQARMKRESLTFVTNSTNIAIALQANGWRDIHLTGGQFRTPSDALVGPLAEQSARQLHTDLLFLGAHGVDLEFGVSSPNLQEASVHRVLMERAETVILLFDHTKWGVRGFAHLAMLDEVDVVITDASAEKDGDSDPHAEEIAELRRRGTEVIAARTETDDT</sequence>
<evidence type="ECO:0000259" key="5">
    <source>
        <dbReference type="PROSITE" id="PS51000"/>
    </source>
</evidence>
<dbReference type="RefSeq" id="WP_160327144.1">
    <property type="nucleotide sequence ID" value="NZ_LPVJ01000006.1"/>
</dbReference>
<dbReference type="Pfam" id="PF08220">
    <property type="entry name" value="HTH_DeoR"/>
    <property type="match status" value="1"/>
</dbReference>
<dbReference type="PROSITE" id="PS51000">
    <property type="entry name" value="HTH_DEOR_2"/>
    <property type="match status" value="1"/>
</dbReference>
<dbReference type="InterPro" id="IPR014036">
    <property type="entry name" value="DeoR-like_C"/>
</dbReference>
<keyword evidence="3" id="KW-0804">Transcription</keyword>
<dbReference type="Gene3D" id="3.40.50.1360">
    <property type="match status" value="1"/>
</dbReference>
<keyword evidence="2" id="KW-0238">DNA-binding</keyword>
<dbReference type="PRINTS" id="PR00037">
    <property type="entry name" value="HTHLACR"/>
</dbReference>
<dbReference type="Gene3D" id="1.10.10.10">
    <property type="entry name" value="Winged helix-like DNA-binding domain superfamily/Winged helix DNA-binding domain"/>
    <property type="match status" value="1"/>
</dbReference>
<dbReference type="SMART" id="SM00420">
    <property type="entry name" value="HTH_DEOR"/>
    <property type="match status" value="1"/>
</dbReference>
<evidence type="ECO:0000256" key="2">
    <source>
        <dbReference type="ARBA" id="ARBA00023125"/>
    </source>
</evidence>
<evidence type="ECO:0000313" key="7">
    <source>
        <dbReference type="Proteomes" id="UP000053557"/>
    </source>
</evidence>
<feature type="compositionally biased region" description="Basic and acidic residues" evidence="4">
    <location>
        <begin position="259"/>
        <end position="281"/>
    </location>
</feature>
<name>A0A124IWE9_9BACL</name>
<comment type="caution">
    <text evidence="6">The sequence shown here is derived from an EMBL/GenBank/DDBJ whole genome shotgun (WGS) entry which is preliminary data.</text>
</comment>
<feature type="region of interest" description="Disordered" evidence="4">
    <location>
        <begin position="259"/>
        <end position="293"/>
    </location>
</feature>
<evidence type="ECO:0000256" key="3">
    <source>
        <dbReference type="ARBA" id="ARBA00023163"/>
    </source>
</evidence>
<dbReference type="SUPFAM" id="SSF46785">
    <property type="entry name" value="Winged helix' DNA-binding domain"/>
    <property type="match status" value="1"/>
</dbReference>
<evidence type="ECO:0000313" key="6">
    <source>
        <dbReference type="EMBL" id="KUO97204.1"/>
    </source>
</evidence>
<dbReference type="InterPro" id="IPR050313">
    <property type="entry name" value="Carb_Metab_HTH_regulators"/>
</dbReference>
<dbReference type="InterPro" id="IPR018356">
    <property type="entry name" value="Tscrpt_reg_HTH_DeoR_CS"/>
</dbReference>
<dbReference type="PANTHER" id="PTHR30363:SF44">
    <property type="entry name" value="AGA OPERON TRANSCRIPTIONAL REPRESSOR-RELATED"/>
    <property type="match status" value="1"/>
</dbReference>
<evidence type="ECO:0000256" key="1">
    <source>
        <dbReference type="ARBA" id="ARBA00023015"/>
    </source>
</evidence>
<feature type="domain" description="HTH deoR-type" evidence="5">
    <location>
        <begin position="3"/>
        <end position="58"/>
    </location>
</feature>
<dbReference type="SUPFAM" id="SSF100950">
    <property type="entry name" value="NagB/RpiA/CoA transferase-like"/>
    <property type="match status" value="1"/>
</dbReference>
<dbReference type="GO" id="GO:0003700">
    <property type="term" value="F:DNA-binding transcription factor activity"/>
    <property type="evidence" value="ECO:0007669"/>
    <property type="project" value="InterPro"/>
</dbReference>
<dbReference type="Pfam" id="PF00455">
    <property type="entry name" value="DeoRC"/>
    <property type="match status" value="2"/>
</dbReference>
<dbReference type="InterPro" id="IPR001034">
    <property type="entry name" value="DeoR_HTH"/>
</dbReference>
<dbReference type="PANTHER" id="PTHR30363">
    <property type="entry name" value="HTH-TYPE TRANSCRIPTIONAL REGULATOR SRLR-RELATED"/>
    <property type="match status" value="1"/>
</dbReference>
<dbReference type="EMBL" id="LPVJ01000006">
    <property type="protein sequence ID" value="KUO97204.1"/>
    <property type="molecule type" value="Genomic_DNA"/>
</dbReference>
<organism evidence="6 7">
    <name type="scientific">Ferroacidibacillus organovorans</name>
    <dbReference type="NCBI Taxonomy" id="1765683"/>
    <lineage>
        <taxon>Bacteria</taxon>
        <taxon>Bacillati</taxon>
        <taxon>Bacillota</taxon>
        <taxon>Bacilli</taxon>
        <taxon>Bacillales</taxon>
        <taxon>Alicyclobacillaceae</taxon>
        <taxon>Ferroacidibacillus</taxon>
    </lineage>
</organism>
<dbReference type="SMART" id="SM01134">
    <property type="entry name" value="DeoRC"/>
    <property type="match status" value="1"/>
</dbReference>
<protein>
    <recommendedName>
        <fullName evidence="5">HTH deoR-type domain-containing protein</fullName>
    </recommendedName>
</protein>
<reference evidence="6 7" key="1">
    <citation type="submission" date="2015-12" db="EMBL/GenBank/DDBJ databases">
        <title>Draft genome sequence of Acidibacillus ferrooxidans ITV001, isolated from a chalcopyrite acid mine drainage site in Brazil.</title>
        <authorList>
            <person name="Dall'Agnol H."/>
            <person name="Nancucheo I."/>
            <person name="Johnson B."/>
            <person name="Oliveira R."/>
            <person name="Leite L."/>
            <person name="Pylro V."/>
            <person name="Nunes G.L."/>
            <person name="Tzotzos G."/>
            <person name="Fernandes G.R."/>
            <person name="Dutra J."/>
            <person name="Orellana S.C."/>
            <person name="Oliveira G."/>
        </authorList>
    </citation>
    <scope>NUCLEOTIDE SEQUENCE [LARGE SCALE GENOMIC DNA]</scope>
    <source>
        <strain evidence="7">ITV01</strain>
    </source>
</reference>
<dbReference type="AlphaFoldDB" id="A0A124IWE9"/>
<dbReference type="OrthoDB" id="9797223at2"/>